<protein>
    <submittedName>
        <fullName evidence="7">LPS export ABC transporter permease LptG</fullName>
    </submittedName>
</protein>
<dbReference type="InterPro" id="IPR030923">
    <property type="entry name" value="LptG"/>
</dbReference>
<feature type="transmembrane region" description="Helical" evidence="6">
    <location>
        <begin position="36"/>
        <end position="53"/>
    </location>
</feature>
<feature type="transmembrane region" description="Helical" evidence="6">
    <location>
        <begin position="74"/>
        <end position="100"/>
    </location>
</feature>
<evidence type="ECO:0000256" key="6">
    <source>
        <dbReference type="SAM" id="Phobius"/>
    </source>
</evidence>
<gene>
    <name evidence="7" type="primary">lptG</name>
    <name evidence="7" type="ORF">P0Y50_13410</name>
</gene>
<dbReference type="Pfam" id="PF03739">
    <property type="entry name" value="LptF_LptG"/>
    <property type="match status" value="1"/>
</dbReference>
<accession>A0AAJ5WZR1</accession>
<dbReference type="NCBIfam" id="TIGR04408">
    <property type="entry name" value="LptG_lptG"/>
    <property type="match status" value="1"/>
</dbReference>
<proteinExistence type="predicted"/>
<dbReference type="PANTHER" id="PTHR33529">
    <property type="entry name" value="SLR0882 PROTEIN-RELATED"/>
    <property type="match status" value="1"/>
</dbReference>
<dbReference type="Proteomes" id="UP001213664">
    <property type="component" value="Chromosome"/>
</dbReference>
<evidence type="ECO:0000313" key="8">
    <source>
        <dbReference type="Proteomes" id="UP001213664"/>
    </source>
</evidence>
<dbReference type="GO" id="GO:0055085">
    <property type="term" value="P:transmembrane transport"/>
    <property type="evidence" value="ECO:0007669"/>
    <property type="project" value="InterPro"/>
</dbReference>
<feature type="transmembrane region" description="Helical" evidence="6">
    <location>
        <begin position="355"/>
        <end position="379"/>
    </location>
</feature>
<evidence type="ECO:0000313" key="7">
    <source>
        <dbReference type="EMBL" id="WEK39522.1"/>
    </source>
</evidence>
<dbReference type="GO" id="GO:0015920">
    <property type="term" value="P:lipopolysaccharide transport"/>
    <property type="evidence" value="ECO:0007669"/>
    <property type="project" value="TreeGrafter"/>
</dbReference>
<evidence type="ECO:0000256" key="5">
    <source>
        <dbReference type="ARBA" id="ARBA00023136"/>
    </source>
</evidence>
<dbReference type="PANTHER" id="PTHR33529:SF2">
    <property type="entry name" value="LIPOPOLYSACCHARIDE EXPORT SYSTEM PERMEASE PROTEIN LPTG"/>
    <property type="match status" value="1"/>
</dbReference>
<keyword evidence="5 6" id="KW-0472">Membrane</keyword>
<keyword evidence="3 6" id="KW-0812">Transmembrane</keyword>
<evidence type="ECO:0000256" key="4">
    <source>
        <dbReference type="ARBA" id="ARBA00022989"/>
    </source>
</evidence>
<dbReference type="AlphaFoldDB" id="A0AAJ5WZR1"/>
<name>A0AAJ5WZR1_9CAUL</name>
<feature type="transmembrane region" description="Helical" evidence="6">
    <location>
        <begin position="326"/>
        <end position="343"/>
    </location>
</feature>
<organism evidence="7 8">
    <name type="scientific">Candidatus Brevundimonas colombiensis</name>
    <dbReference type="NCBI Taxonomy" id="3121376"/>
    <lineage>
        <taxon>Bacteria</taxon>
        <taxon>Pseudomonadati</taxon>
        <taxon>Pseudomonadota</taxon>
        <taxon>Alphaproteobacteria</taxon>
        <taxon>Caulobacterales</taxon>
        <taxon>Caulobacteraceae</taxon>
        <taxon>Brevundimonas</taxon>
    </lineage>
</organism>
<comment type="subcellular location">
    <subcellularLocation>
        <location evidence="1">Cell membrane</location>
        <topology evidence="1">Multi-pass membrane protein</topology>
    </subcellularLocation>
</comment>
<dbReference type="GO" id="GO:0043190">
    <property type="term" value="C:ATP-binding cassette (ABC) transporter complex"/>
    <property type="evidence" value="ECO:0007669"/>
    <property type="project" value="InterPro"/>
</dbReference>
<evidence type="ECO:0000256" key="1">
    <source>
        <dbReference type="ARBA" id="ARBA00004651"/>
    </source>
</evidence>
<feature type="transmembrane region" description="Helical" evidence="6">
    <location>
        <begin position="299"/>
        <end position="320"/>
    </location>
</feature>
<sequence length="383" mass="41327">MTAVTPHSPTPVRRSPHIPRLGVIERYVLVQQSKSLAVSLAVIAALVMLIDFVEVSRGLGSNQDLSAVRIFGLVLLKSPSVILQLMPFVFLFGTLSAFIGLNRRSELIAMRAAGVSAWRFVLPAAGMAFVLGVFTVTVLGPLASAGDGLWQRERARISGTAPGGDPNAAIWLREGDDQRQMIIRAGRQDRANARLLNVSFFIYTTAPGGGRTFSERIDAKSASLNAGSWRLTDAVGAQIGQRAVSYSSLTLVSSLADEEAFERFARPQATPFWSLPNQISRIENAGFTSTAYRLRFQQLLATPLVFAAMSILAAAFSLRLMRLGDLARMSAAAVVLGFAFFFLNQFSSAMGSAEVVAPFFAAWLPPVLTALAAFTLLFYTEDG</sequence>
<feature type="transmembrane region" description="Helical" evidence="6">
    <location>
        <begin position="120"/>
        <end position="144"/>
    </location>
</feature>
<evidence type="ECO:0000256" key="3">
    <source>
        <dbReference type="ARBA" id="ARBA00022692"/>
    </source>
</evidence>
<evidence type="ECO:0000256" key="2">
    <source>
        <dbReference type="ARBA" id="ARBA00022475"/>
    </source>
</evidence>
<dbReference type="InterPro" id="IPR005495">
    <property type="entry name" value="LptG/LptF_permease"/>
</dbReference>
<keyword evidence="2" id="KW-1003">Cell membrane</keyword>
<reference evidence="7" key="1">
    <citation type="submission" date="2023-03" db="EMBL/GenBank/DDBJ databases">
        <title>Andean soil-derived lignocellulolytic bacterial consortium as a source of novel taxa and putative plastic-active enzymes.</title>
        <authorList>
            <person name="Diaz-Garcia L."/>
            <person name="Chuvochina M."/>
            <person name="Feuerriegel G."/>
            <person name="Bunk B."/>
            <person name="Sproer C."/>
            <person name="Streit W.R."/>
            <person name="Rodriguez L.M."/>
            <person name="Overmann J."/>
            <person name="Jimenez D.J."/>
        </authorList>
    </citation>
    <scope>NUCLEOTIDE SEQUENCE</scope>
    <source>
        <strain evidence="7">MAG 833</strain>
    </source>
</reference>
<keyword evidence="4 6" id="KW-1133">Transmembrane helix</keyword>
<dbReference type="EMBL" id="CP119326">
    <property type="protein sequence ID" value="WEK39522.1"/>
    <property type="molecule type" value="Genomic_DNA"/>
</dbReference>